<organism evidence="1 2">
    <name type="scientific">Melastoma candidum</name>
    <dbReference type="NCBI Taxonomy" id="119954"/>
    <lineage>
        <taxon>Eukaryota</taxon>
        <taxon>Viridiplantae</taxon>
        <taxon>Streptophyta</taxon>
        <taxon>Embryophyta</taxon>
        <taxon>Tracheophyta</taxon>
        <taxon>Spermatophyta</taxon>
        <taxon>Magnoliopsida</taxon>
        <taxon>eudicotyledons</taxon>
        <taxon>Gunneridae</taxon>
        <taxon>Pentapetalae</taxon>
        <taxon>rosids</taxon>
        <taxon>malvids</taxon>
        <taxon>Myrtales</taxon>
        <taxon>Melastomataceae</taxon>
        <taxon>Melastomatoideae</taxon>
        <taxon>Melastomateae</taxon>
        <taxon>Melastoma</taxon>
    </lineage>
</organism>
<name>A0ACB9MAJ2_9MYRT</name>
<dbReference type="EMBL" id="CM042889">
    <property type="protein sequence ID" value="KAI4320304.1"/>
    <property type="molecule type" value="Genomic_DNA"/>
</dbReference>
<sequence>MENSVGDRNNLKIMKIEGEEMIKLKPPVQASDVLKDYPAGYVLLDPDSVWHFGIGMSPLDPDRELKAKKLYFLVKFPSFPLDNLVAPRQAEGNPQTRSGLVGVSKQVSFSLMEEELGQAQSRALK</sequence>
<evidence type="ECO:0000313" key="1">
    <source>
        <dbReference type="EMBL" id="KAI4320304.1"/>
    </source>
</evidence>
<gene>
    <name evidence="1" type="ORF">MLD38_033800</name>
</gene>
<keyword evidence="2" id="KW-1185">Reference proteome</keyword>
<evidence type="ECO:0000313" key="2">
    <source>
        <dbReference type="Proteomes" id="UP001057402"/>
    </source>
</evidence>
<comment type="caution">
    <text evidence="1">The sequence shown here is derived from an EMBL/GenBank/DDBJ whole genome shotgun (WGS) entry which is preliminary data.</text>
</comment>
<protein>
    <submittedName>
        <fullName evidence="1">Uncharacterized protein</fullName>
    </submittedName>
</protein>
<reference evidence="2" key="1">
    <citation type="journal article" date="2023" name="Front. Plant Sci.">
        <title>Chromosomal-level genome assembly of Melastoma candidum provides insights into trichome evolution.</title>
        <authorList>
            <person name="Zhong Y."/>
            <person name="Wu W."/>
            <person name="Sun C."/>
            <person name="Zou P."/>
            <person name="Liu Y."/>
            <person name="Dai S."/>
            <person name="Zhou R."/>
        </authorList>
    </citation>
    <scope>NUCLEOTIDE SEQUENCE [LARGE SCALE GENOMIC DNA]</scope>
</reference>
<dbReference type="Proteomes" id="UP001057402">
    <property type="component" value="Chromosome 10"/>
</dbReference>
<proteinExistence type="predicted"/>
<accession>A0ACB9MAJ2</accession>